<organism evidence="4">
    <name type="scientific">Enterobius vermicularis</name>
    <name type="common">Human pinworm</name>
    <dbReference type="NCBI Taxonomy" id="51028"/>
    <lineage>
        <taxon>Eukaryota</taxon>
        <taxon>Metazoa</taxon>
        <taxon>Ecdysozoa</taxon>
        <taxon>Nematoda</taxon>
        <taxon>Chromadorea</taxon>
        <taxon>Rhabditida</taxon>
        <taxon>Spirurina</taxon>
        <taxon>Oxyuridomorpha</taxon>
        <taxon>Oxyuroidea</taxon>
        <taxon>Oxyuridae</taxon>
        <taxon>Enterobius</taxon>
    </lineage>
</organism>
<reference evidence="2 3" key="2">
    <citation type="submission" date="2018-10" db="EMBL/GenBank/DDBJ databases">
        <authorList>
            <consortium name="Pathogen Informatics"/>
        </authorList>
    </citation>
    <scope>NUCLEOTIDE SEQUENCE [LARGE SCALE GENOMIC DNA]</scope>
</reference>
<accession>A0A0N4VJR0</accession>
<evidence type="ECO:0000256" key="1">
    <source>
        <dbReference type="SAM" id="MobiDB-lite"/>
    </source>
</evidence>
<reference evidence="4" key="1">
    <citation type="submission" date="2017-02" db="UniProtKB">
        <authorList>
            <consortium name="WormBaseParasite"/>
        </authorList>
    </citation>
    <scope>IDENTIFICATION</scope>
</reference>
<proteinExistence type="predicted"/>
<keyword evidence="3" id="KW-1185">Reference proteome</keyword>
<sequence>MGRVKWKKLGREKRNSRYGLTAKLSFCCLKMHLLTNFCSANTDNFVNSDGDFDSSGEEDEDEDDDDGI</sequence>
<dbReference type="EMBL" id="UXUI01010819">
    <property type="protein sequence ID" value="VDD95655.1"/>
    <property type="molecule type" value="Genomic_DNA"/>
</dbReference>
<evidence type="ECO:0000313" key="3">
    <source>
        <dbReference type="Proteomes" id="UP000274131"/>
    </source>
</evidence>
<protein>
    <submittedName>
        <fullName evidence="4">MADS-box domain-containing protein</fullName>
    </submittedName>
</protein>
<gene>
    <name evidence="2" type="ORF">EVEC_LOCUS10406</name>
</gene>
<dbReference type="WBParaSite" id="EVEC_0001108101-mRNA-1">
    <property type="protein sequence ID" value="EVEC_0001108101-mRNA-1"/>
    <property type="gene ID" value="EVEC_0001108101"/>
</dbReference>
<evidence type="ECO:0000313" key="2">
    <source>
        <dbReference type="EMBL" id="VDD95655.1"/>
    </source>
</evidence>
<dbReference type="AlphaFoldDB" id="A0A0N4VJR0"/>
<feature type="region of interest" description="Disordered" evidence="1">
    <location>
        <begin position="49"/>
        <end position="68"/>
    </location>
</feature>
<name>A0A0N4VJR0_ENTVE</name>
<evidence type="ECO:0000313" key="4">
    <source>
        <dbReference type="WBParaSite" id="EVEC_0001108101-mRNA-1"/>
    </source>
</evidence>
<feature type="compositionally biased region" description="Acidic residues" evidence="1">
    <location>
        <begin position="50"/>
        <end position="68"/>
    </location>
</feature>
<dbReference type="Proteomes" id="UP000274131">
    <property type="component" value="Unassembled WGS sequence"/>
</dbReference>